<dbReference type="GO" id="GO:0006508">
    <property type="term" value="P:proteolysis"/>
    <property type="evidence" value="ECO:0007669"/>
    <property type="project" value="UniProtKB-KW"/>
</dbReference>
<dbReference type="OrthoDB" id="1114329at2"/>
<feature type="domain" description="Peptidase S8/S53" evidence="8">
    <location>
        <begin position="173"/>
        <end position="596"/>
    </location>
</feature>
<comment type="similarity">
    <text evidence="1 6 7">Belongs to the peptidase S8 family.</text>
</comment>
<dbReference type="InterPro" id="IPR036852">
    <property type="entry name" value="Peptidase_S8/S53_dom_sf"/>
</dbReference>
<proteinExistence type="inferred from homology"/>
<reference evidence="10 11" key="1">
    <citation type="submission" date="2016-04" db="EMBL/GenBank/DDBJ databases">
        <title>Complete genome sequence of Dokdonella koreensis DS-123T.</title>
        <authorList>
            <person name="Kim J.F."/>
            <person name="Lee H."/>
            <person name="Kwak M.-J."/>
        </authorList>
    </citation>
    <scope>NUCLEOTIDE SEQUENCE [LARGE SCALE GENOMIC DNA]</scope>
    <source>
        <strain evidence="10 11">DS-123</strain>
    </source>
</reference>
<organism evidence="10 11">
    <name type="scientific">Dokdonella koreensis DS-123</name>
    <dbReference type="NCBI Taxonomy" id="1300342"/>
    <lineage>
        <taxon>Bacteria</taxon>
        <taxon>Pseudomonadati</taxon>
        <taxon>Pseudomonadota</taxon>
        <taxon>Gammaproteobacteria</taxon>
        <taxon>Lysobacterales</taxon>
        <taxon>Rhodanobacteraceae</taxon>
        <taxon>Dokdonella</taxon>
    </lineage>
</organism>
<name>A0A160DYN7_9GAMM</name>
<dbReference type="PRINTS" id="PR00723">
    <property type="entry name" value="SUBTILISIN"/>
</dbReference>
<gene>
    <name evidence="10" type="ORF">I596_3642</name>
</gene>
<dbReference type="InterPro" id="IPR037045">
    <property type="entry name" value="S8pro/Inhibitor_I9_sf"/>
</dbReference>
<dbReference type="InterPro" id="IPR023828">
    <property type="entry name" value="Peptidase_S8_Ser-AS"/>
</dbReference>
<dbReference type="AlphaFoldDB" id="A0A160DYN7"/>
<dbReference type="InterPro" id="IPR015500">
    <property type="entry name" value="Peptidase_S8_subtilisin-rel"/>
</dbReference>
<feature type="active site" description="Charge relay system" evidence="5 6">
    <location>
        <position position="560"/>
    </location>
</feature>
<dbReference type="PROSITE" id="PS00136">
    <property type="entry name" value="SUBTILASE_ASP"/>
    <property type="match status" value="1"/>
</dbReference>
<dbReference type="InterPro" id="IPR010259">
    <property type="entry name" value="S8pro/Inhibitor_I9"/>
</dbReference>
<evidence type="ECO:0000313" key="10">
    <source>
        <dbReference type="EMBL" id="ANB19630.1"/>
    </source>
</evidence>
<accession>A0A160DYN7</accession>
<sequence length="1074" mass="110014">MRLDAEPHPSPTRSGIPHVRDTLRTTLLFAAVLSAIGATPGRAADADAPRSYLIRYAEPGLFESRPGGGAPRTGAAIEQARVELVTGQRAHTQAMRAALGRTPIVTHHYLASHSGIAAQLTPAEAERIRGLPGVADVRPDGVEYLDTFRTPAFIRADAVWDGLAVPGLPGSRGEGTVVAVIDTGITPDHPSFADDPSCPADGLGAKLLSHVDCGSTDENGRCNGPEPLDAIGHGTHTAATAAGSFVAADGARPAVSGVAPCAHIRAYKACPGLGCTFSGIYASLDNILLDGDVDALNFSIAGGTDPWNDPDRVKLDLVANGIFVAASAGNTTPSQPYPVGRVNHLGPWVTTVAATTHDVWADGLLDVADAGAPAELAGIQLYKASDAPNLTPRSSLAIRHYDAQPTMFEGCSAGLEGAPADLPAFPPGYFLGAAALVRNAGCAPATQIANAFAAGAELVLIRATPSLGATDLQSQGQPAIPAYGIALAAGEALAAHVAANAEVRADLAPVQGDALGVFSLRGPTPGPYRDLTKPNLSAPGVRIFAASSQPPGYATLDGTSMAAPHVAGAAALLRSLHPDWTVPEIASALMTTARAAGVDDSWSRPWTWDQAGSGRIDVAAAVGAGLVFDESVEHFLAADPAVGALDLRDLNLPSLRDTDCAPSCTWVRGLRSTLADPGQWTVSVEAQTPGLRIGVSPATFTLAGAPAGGGVADRLFADGFDPPAPGRDQVLAITATPPEDGVLAFGRVILTEVGGRAPPQHLTVVASGRRAGTGRPQIATLPAAVTAHASIGDGIVSRTLVVANDDSGDLTWQQTRVHQAAVLWDQPASGGAGVRSSRSTTQNGGVYSANDFRLRARTALTVIRTPGLAMAAPLTNQPVTWAIYPDDGGRPAGDPETRPGAAVWTYTAPADGAGVSIDGGTIALDLAAAGQSVDLAAGVYWLSVFPTYANPVTGTAAHWRWLQATRADLGAQLISPVIYGVSSWSPIGVIGVSFDDTAFAIEGRIGGAAVDCSAPWLQLAPASGQVPGSSARPVTLRLDPRQLAPGTHRASLCIDSNDPYQPTLIVPVTFTVDP</sequence>
<keyword evidence="2 6" id="KW-0645">Protease</keyword>
<feature type="domain" description="Inhibitor I9" evidence="9">
    <location>
        <begin position="101"/>
        <end position="142"/>
    </location>
</feature>
<dbReference type="PANTHER" id="PTHR10795">
    <property type="entry name" value="PROPROTEIN CONVERTASE SUBTILISIN/KEXIN"/>
    <property type="match status" value="1"/>
</dbReference>
<keyword evidence="4 6" id="KW-0720">Serine protease</keyword>
<protein>
    <submittedName>
        <fullName evidence="10">Peptidase S8 family protein</fullName>
    </submittedName>
</protein>
<dbReference type="InterPro" id="IPR045051">
    <property type="entry name" value="SBT"/>
</dbReference>
<evidence type="ECO:0000256" key="7">
    <source>
        <dbReference type="RuleBase" id="RU003355"/>
    </source>
</evidence>
<dbReference type="InterPro" id="IPR000209">
    <property type="entry name" value="Peptidase_S8/S53_dom"/>
</dbReference>
<dbReference type="PROSITE" id="PS00138">
    <property type="entry name" value="SUBTILASE_SER"/>
    <property type="match status" value="1"/>
</dbReference>
<dbReference type="Gene3D" id="3.30.70.80">
    <property type="entry name" value="Peptidase S8 propeptide/proteinase inhibitor I9"/>
    <property type="match status" value="1"/>
</dbReference>
<dbReference type="InterPro" id="IPR023827">
    <property type="entry name" value="Peptidase_S8_Asp-AS"/>
</dbReference>
<feature type="active site" description="Charge relay system" evidence="5 6">
    <location>
        <position position="182"/>
    </location>
</feature>
<evidence type="ECO:0000256" key="3">
    <source>
        <dbReference type="ARBA" id="ARBA00022801"/>
    </source>
</evidence>
<evidence type="ECO:0000256" key="6">
    <source>
        <dbReference type="PROSITE-ProRule" id="PRU01240"/>
    </source>
</evidence>
<keyword evidence="11" id="KW-1185">Reference proteome</keyword>
<evidence type="ECO:0000256" key="1">
    <source>
        <dbReference type="ARBA" id="ARBA00011073"/>
    </source>
</evidence>
<dbReference type="Gene3D" id="3.50.30.30">
    <property type="match status" value="1"/>
</dbReference>
<dbReference type="Proteomes" id="UP000076830">
    <property type="component" value="Chromosome"/>
</dbReference>
<evidence type="ECO:0000256" key="2">
    <source>
        <dbReference type="ARBA" id="ARBA00022670"/>
    </source>
</evidence>
<dbReference type="Pfam" id="PF05922">
    <property type="entry name" value="Inhibitor_I9"/>
    <property type="match status" value="1"/>
</dbReference>
<dbReference type="STRING" id="1300342.I596_3642"/>
<dbReference type="SUPFAM" id="SSF52743">
    <property type="entry name" value="Subtilisin-like"/>
    <property type="match status" value="1"/>
</dbReference>
<dbReference type="GO" id="GO:0004252">
    <property type="term" value="F:serine-type endopeptidase activity"/>
    <property type="evidence" value="ECO:0007669"/>
    <property type="project" value="UniProtKB-UniRule"/>
</dbReference>
<dbReference type="EMBL" id="CP015249">
    <property type="protein sequence ID" value="ANB19630.1"/>
    <property type="molecule type" value="Genomic_DNA"/>
</dbReference>
<evidence type="ECO:0000259" key="9">
    <source>
        <dbReference type="Pfam" id="PF05922"/>
    </source>
</evidence>
<evidence type="ECO:0000256" key="4">
    <source>
        <dbReference type="ARBA" id="ARBA00022825"/>
    </source>
</evidence>
<dbReference type="KEGG" id="dko:I596_3642"/>
<dbReference type="Pfam" id="PF00082">
    <property type="entry name" value="Peptidase_S8"/>
    <property type="match status" value="1"/>
</dbReference>
<evidence type="ECO:0000313" key="11">
    <source>
        <dbReference type="Proteomes" id="UP000076830"/>
    </source>
</evidence>
<evidence type="ECO:0000256" key="5">
    <source>
        <dbReference type="PIRSR" id="PIRSR615500-1"/>
    </source>
</evidence>
<evidence type="ECO:0000259" key="8">
    <source>
        <dbReference type="Pfam" id="PF00082"/>
    </source>
</evidence>
<keyword evidence="3 6" id="KW-0378">Hydrolase</keyword>
<feature type="active site" description="Charge relay system" evidence="5 6">
    <location>
        <position position="233"/>
    </location>
</feature>
<dbReference type="Gene3D" id="3.40.50.200">
    <property type="entry name" value="Peptidase S8/S53 domain"/>
    <property type="match status" value="1"/>
</dbReference>
<dbReference type="PROSITE" id="PS51892">
    <property type="entry name" value="SUBTILASE"/>
    <property type="match status" value="1"/>
</dbReference>